<evidence type="ECO:0000256" key="1">
    <source>
        <dbReference type="SAM" id="MobiDB-lite"/>
    </source>
</evidence>
<accession>A0A2P5F7E7</accession>
<dbReference type="EMBL" id="JXTC01000057">
    <property type="protein sequence ID" value="PON93679.1"/>
    <property type="molecule type" value="Genomic_DNA"/>
</dbReference>
<evidence type="ECO:0000313" key="3">
    <source>
        <dbReference type="Proteomes" id="UP000237000"/>
    </source>
</evidence>
<dbReference type="AlphaFoldDB" id="A0A2P5F7E7"/>
<organism evidence="2 3">
    <name type="scientific">Trema orientale</name>
    <name type="common">Charcoal tree</name>
    <name type="synonym">Celtis orientalis</name>
    <dbReference type="NCBI Taxonomy" id="63057"/>
    <lineage>
        <taxon>Eukaryota</taxon>
        <taxon>Viridiplantae</taxon>
        <taxon>Streptophyta</taxon>
        <taxon>Embryophyta</taxon>
        <taxon>Tracheophyta</taxon>
        <taxon>Spermatophyta</taxon>
        <taxon>Magnoliopsida</taxon>
        <taxon>eudicotyledons</taxon>
        <taxon>Gunneridae</taxon>
        <taxon>Pentapetalae</taxon>
        <taxon>rosids</taxon>
        <taxon>fabids</taxon>
        <taxon>Rosales</taxon>
        <taxon>Cannabaceae</taxon>
        <taxon>Trema</taxon>
    </lineage>
</organism>
<evidence type="ECO:0000313" key="2">
    <source>
        <dbReference type="EMBL" id="PON93679.1"/>
    </source>
</evidence>
<feature type="region of interest" description="Disordered" evidence="1">
    <location>
        <begin position="1"/>
        <end position="26"/>
    </location>
</feature>
<comment type="caution">
    <text evidence="2">The sequence shown here is derived from an EMBL/GenBank/DDBJ whole genome shotgun (WGS) entry which is preliminary data.</text>
</comment>
<dbReference type="InParanoid" id="A0A2P5F7E7"/>
<dbReference type="Proteomes" id="UP000237000">
    <property type="component" value="Unassembled WGS sequence"/>
</dbReference>
<protein>
    <submittedName>
        <fullName evidence="2">Uncharacterized protein</fullName>
    </submittedName>
</protein>
<proteinExistence type="predicted"/>
<name>A0A2P5F7E7_TREOI</name>
<gene>
    <name evidence="2" type="ORF">TorRG33x02_106630</name>
</gene>
<sequence>MFKQSPRRNQRSKSGEACCSTSSLLK</sequence>
<keyword evidence="3" id="KW-1185">Reference proteome</keyword>
<feature type="compositionally biased region" description="Basic residues" evidence="1">
    <location>
        <begin position="1"/>
        <end position="11"/>
    </location>
</feature>
<reference evidence="3" key="1">
    <citation type="submission" date="2016-06" db="EMBL/GenBank/DDBJ databases">
        <title>Parallel loss of symbiosis genes in relatives of nitrogen-fixing non-legume Parasponia.</title>
        <authorList>
            <person name="Van Velzen R."/>
            <person name="Holmer R."/>
            <person name="Bu F."/>
            <person name="Rutten L."/>
            <person name="Van Zeijl A."/>
            <person name="Liu W."/>
            <person name="Santuari L."/>
            <person name="Cao Q."/>
            <person name="Sharma T."/>
            <person name="Shen D."/>
            <person name="Roswanjaya Y."/>
            <person name="Wardhani T."/>
            <person name="Kalhor M.S."/>
            <person name="Jansen J."/>
            <person name="Van den Hoogen J."/>
            <person name="Gungor B."/>
            <person name="Hartog M."/>
            <person name="Hontelez J."/>
            <person name="Verver J."/>
            <person name="Yang W.-C."/>
            <person name="Schijlen E."/>
            <person name="Repin R."/>
            <person name="Schilthuizen M."/>
            <person name="Schranz E."/>
            <person name="Heidstra R."/>
            <person name="Miyata K."/>
            <person name="Fedorova E."/>
            <person name="Kohlen W."/>
            <person name="Bisseling T."/>
            <person name="Smit S."/>
            <person name="Geurts R."/>
        </authorList>
    </citation>
    <scope>NUCLEOTIDE SEQUENCE [LARGE SCALE GENOMIC DNA]</scope>
    <source>
        <strain evidence="3">cv. RG33-2</strain>
    </source>
</reference>